<sequence>MYKSLVFALLFAVASMTVAVDAAPYSSSDWLSFLYSRRPTEVVYEYSPEYYSHQSADGKTSTLPDVFYFGSDESLELEDFYERPRLVATKDITLRDILARISARADPVY</sequence>
<keyword evidence="3" id="KW-1185">Reference proteome</keyword>
<dbReference type="AlphaFoldDB" id="A0A164PJV8"/>
<protein>
    <submittedName>
        <fullName evidence="2">Uncharacterized protein</fullName>
    </submittedName>
</protein>
<reference evidence="2 3" key="1">
    <citation type="submission" date="2016-03" db="EMBL/GenBank/DDBJ databases">
        <title>EvidentialGene: Evidence-directed Construction of Genes on Genomes.</title>
        <authorList>
            <person name="Gilbert D.G."/>
            <person name="Choi J.-H."/>
            <person name="Mockaitis K."/>
            <person name="Colbourne J."/>
            <person name="Pfrender M."/>
        </authorList>
    </citation>
    <scope>NUCLEOTIDE SEQUENCE [LARGE SCALE GENOMIC DNA]</scope>
    <source>
        <strain evidence="2 3">Xinb3</strain>
        <tissue evidence="2">Complete organism</tissue>
    </source>
</reference>
<name>A0A164PJV8_9CRUS</name>
<comment type="caution">
    <text evidence="2">The sequence shown here is derived from an EMBL/GenBank/DDBJ whole genome shotgun (WGS) entry which is preliminary data.</text>
</comment>
<evidence type="ECO:0000313" key="2">
    <source>
        <dbReference type="EMBL" id="KZS06900.1"/>
    </source>
</evidence>
<feature type="signal peptide" evidence="1">
    <location>
        <begin position="1"/>
        <end position="22"/>
    </location>
</feature>
<gene>
    <name evidence="2" type="ORF">APZ42_029442</name>
</gene>
<organism evidence="2 3">
    <name type="scientific">Daphnia magna</name>
    <dbReference type="NCBI Taxonomy" id="35525"/>
    <lineage>
        <taxon>Eukaryota</taxon>
        <taxon>Metazoa</taxon>
        <taxon>Ecdysozoa</taxon>
        <taxon>Arthropoda</taxon>
        <taxon>Crustacea</taxon>
        <taxon>Branchiopoda</taxon>
        <taxon>Diplostraca</taxon>
        <taxon>Cladocera</taxon>
        <taxon>Anomopoda</taxon>
        <taxon>Daphniidae</taxon>
        <taxon>Daphnia</taxon>
    </lineage>
</organism>
<feature type="chain" id="PRO_5007852290" evidence="1">
    <location>
        <begin position="23"/>
        <end position="109"/>
    </location>
</feature>
<dbReference type="EMBL" id="LRGB01002580">
    <property type="protein sequence ID" value="KZS06900.1"/>
    <property type="molecule type" value="Genomic_DNA"/>
</dbReference>
<keyword evidence="1" id="KW-0732">Signal</keyword>
<evidence type="ECO:0000256" key="1">
    <source>
        <dbReference type="SAM" id="SignalP"/>
    </source>
</evidence>
<evidence type="ECO:0000313" key="3">
    <source>
        <dbReference type="Proteomes" id="UP000076858"/>
    </source>
</evidence>
<dbReference type="Proteomes" id="UP000076858">
    <property type="component" value="Unassembled WGS sequence"/>
</dbReference>
<proteinExistence type="predicted"/>
<accession>A0A164PJV8</accession>